<proteinExistence type="predicted"/>
<reference evidence="2" key="2">
    <citation type="journal article" date="2015" name="Data Brief">
        <title>Shoot transcriptome of the giant reed, Arundo donax.</title>
        <authorList>
            <person name="Barrero R.A."/>
            <person name="Guerrero F.D."/>
            <person name="Moolhuijzen P."/>
            <person name="Goolsby J.A."/>
            <person name="Tidwell J."/>
            <person name="Bellgard S.E."/>
            <person name="Bellgard M.I."/>
        </authorList>
    </citation>
    <scope>NUCLEOTIDE SEQUENCE</scope>
    <source>
        <tissue evidence="2">Shoot tissue taken approximately 20 cm above the soil surface</tissue>
    </source>
</reference>
<reference evidence="2" key="1">
    <citation type="submission" date="2014-09" db="EMBL/GenBank/DDBJ databases">
        <authorList>
            <person name="Magalhaes I.L.F."/>
            <person name="Oliveira U."/>
            <person name="Santos F.R."/>
            <person name="Vidigal T.H.D.A."/>
            <person name="Brescovit A.D."/>
            <person name="Santos A.J."/>
        </authorList>
    </citation>
    <scope>NUCLEOTIDE SEQUENCE</scope>
    <source>
        <tissue evidence="2">Shoot tissue taken approximately 20 cm above the soil surface</tissue>
    </source>
</reference>
<dbReference type="EMBL" id="GBRH01207887">
    <property type="protein sequence ID" value="JAD90008.1"/>
    <property type="molecule type" value="Transcribed_RNA"/>
</dbReference>
<sequence>MPGTNDNRGGSKEKVKARALRGNNKHREYIAYPSCFSNIPIRTLLKLLFVVVPCSRI</sequence>
<dbReference type="AlphaFoldDB" id="A0A0A9DTI9"/>
<accession>A0A0A9DTI9</accession>
<evidence type="ECO:0000256" key="1">
    <source>
        <dbReference type="SAM" id="MobiDB-lite"/>
    </source>
</evidence>
<evidence type="ECO:0000313" key="2">
    <source>
        <dbReference type="EMBL" id="JAD90008.1"/>
    </source>
</evidence>
<name>A0A0A9DTI9_ARUDO</name>
<organism evidence="2">
    <name type="scientific">Arundo donax</name>
    <name type="common">Giant reed</name>
    <name type="synonym">Donax arundinaceus</name>
    <dbReference type="NCBI Taxonomy" id="35708"/>
    <lineage>
        <taxon>Eukaryota</taxon>
        <taxon>Viridiplantae</taxon>
        <taxon>Streptophyta</taxon>
        <taxon>Embryophyta</taxon>
        <taxon>Tracheophyta</taxon>
        <taxon>Spermatophyta</taxon>
        <taxon>Magnoliopsida</taxon>
        <taxon>Liliopsida</taxon>
        <taxon>Poales</taxon>
        <taxon>Poaceae</taxon>
        <taxon>PACMAD clade</taxon>
        <taxon>Arundinoideae</taxon>
        <taxon>Arundineae</taxon>
        <taxon>Arundo</taxon>
    </lineage>
</organism>
<feature type="region of interest" description="Disordered" evidence="1">
    <location>
        <begin position="1"/>
        <end position="20"/>
    </location>
</feature>
<protein>
    <submittedName>
        <fullName evidence="2">Uncharacterized protein</fullName>
    </submittedName>
</protein>